<proteinExistence type="predicted"/>
<feature type="region of interest" description="Disordered" evidence="1">
    <location>
        <begin position="202"/>
        <end position="260"/>
    </location>
</feature>
<feature type="compositionally biased region" description="Low complexity" evidence="1">
    <location>
        <begin position="238"/>
        <end position="254"/>
    </location>
</feature>
<dbReference type="EMBL" id="VINQ01000015">
    <property type="protein sequence ID" value="KAA0912260.1"/>
    <property type="molecule type" value="Genomic_DNA"/>
</dbReference>
<feature type="region of interest" description="Disordered" evidence="1">
    <location>
        <begin position="345"/>
        <end position="364"/>
    </location>
</feature>
<feature type="compositionally biased region" description="Acidic residues" evidence="1">
    <location>
        <begin position="218"/>
        <end position="237"/>
    </location>
</feature>
<gene>
    <name evidence="3" type="ORF">FLO80_16765</name>
</gene>
<evidence type="ECO:0000313" key="4">
    <source>
        <dbReference type="Proteomes" id="UP000325291"/>
    </source>
</evidence>
<evidence type="ECO:0000259" key="2">
    <source>
        <dbReference type="Pfam" id="PF22783"/>
    </source>
</evidence>
<feature type="compositionally biased region" description="Low complexity" evidence="1">
    <location>
        <begin position="204"/>
        <end position="217"/>
    </location>
</feature>
<dbReference type="AlphaFoldDB" id="A0A5A9Z510"/>
<dbReference type="InterPro" id="IPR048051">
    <property type="entry name" value="BapA-like_prefix-like"/>
</dbReference>
<comment type="caution">
    <text evidence="3">The sequence shown here is derived from an EMBL/GenBank/DDBJ whole genome shotgun (WGS) entry which is preliminary data.</text>
</comment>
<organism evidence="3 4">
    <name type="scientific">Aquicoccus porphyridii</name>
    <dbReference type="NCBI Taxonomy" id="1852029"/>
    <lineage>
        <taxon>Bacteria</taxon>
        <taxon>Pseudomonadati</taxon>
        <taxon>Pseudomonadota</taxon>
        <taxon>Alphaproteobacteria</taxon>
        <taxon>Rhodobacterales</taxon>
        <taxon>Paracoccaceae</taxon>
        <taxon>Aquicoccus</taxon>
    </lineage>
</organism>
<dbReference type="Proteomes" id="UP000325291">
    <property type="component" value="Unassembled WGS sequence"/>
</dbReference>
<dbReference type="RefSeq" id="WP_146611052.1">
    <property type="nucleotide sequence ID" value="NZ_VINQ01000015.1"/>
</dbReference>
<keyword evidence="4" id="KW-1185">Reference proteome</keyword>
<dbReference type="Pfam" id="PF22783">
    <property type="entry name" value="BapA_N"/>
    <property type="match status" value="1"/>
</dbReference>
<evidence type="ECO:0000256" key="1">
    <source>
        <dbReference type="SAM" id="MobiDB-lite"/>
    </source>
</evidence>
<evidence type="ECO:0000313" key="3">
    <source>
        <dbReference type="EMBL" id="KAA0912260.1"/>
    </source>
</evidence>
<feature type="domain" description="Biofilm-associated protein BapA-like prefix-like" evidence="2">
    <location>
        <begin position="3"/>
        <end position="75"/>
    </location>
</feature>
<accession>A0A5A9Z510</accession>
<name>A0A5A9Z510_9RHOB</name>
<sequence>MVEIFTTSGDETQRVTGSELRLESPADVYFGDATPGIAYYEKSGADLNVTLLDGTTVLIEDFFVIGAEGRYSRLLQGRDGSEEVTGLIAPEPLLASVGDTINRPVDATPLEEPAPRSEPAELPMEEGDAFEVTEVEDGVVQVSWAPSEGGQAADTGYDAAQGGGMGQFVLAGSSVDKLAFGGFAVASTSLLLGEWSAGDGSGTVGSTSGSGVASAAVEEPEPATDEVVAETEEDGTEDVASGVSGEAASADGSAPVIDEDAPAPEIANTDAENENDPGADDYVGNLVSGILGFDDDDMGEGGLFAEVMAESATGVDETIESGGMFGDDEAPVETGEDISGYAVMPAEDDSSLLDAPTGTGADYV</sequence>
<protein>
    <recommendedName>
        <fullName evidence="2">Biofilm-associated protein BapA-like prefix-like domain-containing protein</fullName>
    </recommendedName>
</protein>
<reference evidence="3 4" key="1">
    <citation type="submission" date="2019-07" db="EMBL/GenBank/DDBJ databases">
        <title>Aquicoccus porphyridii gen. nov., sp. nov., isolated from a small marine red alga, Porphyridium marinum.</title>
        <authorList>
            <person name="Liu L."/>
        </authorList>
    </citation>
    <scope>NUCLEOTIDE SEQUENCE [LARGE SCALE GENOMIC DNA]</scope>
    <source>
        <strain evidence="3 4">L1 8-17</strain>
    </source>
</reference>